<dbReference type="RefSeq" id="WP_012900201.1">
    <property type="nucleotide sequence ID" value="NC_013665.1"/>
</dbReference>
<dbReference type="InterPro" id="IPR011701">
    <property type="entry name" value="MFS"/>
</dbReference>
<evidence type="ECO:0000259" key="2">
    <source>
        <dbReference type="PROSITE" id="PS50850"/>
    </source>
</evidence>
<gene>
    <name evidence="3" type="ordered locus">MCP_1450</name>
</gene>
<evidence type="ECO:0000313" key="3">
    <source>
        <dbReference type="EMBL" id="BAI61522.1"/>
    </source>
</evidence>
<dbReference type="PANTHER" id="PTHR23526:SF4">
    <property type="entry name" value="INTEGRAL MEMBRANE TRANSPORT PROTEIN"/>
    <property type="match status" value="1"/>
</dbReference>
<dbReference type="Pfam" id="PF07690">
    <property type="entry name" value="MFS_1"/>
    <property type="match status" value="1"/>
</dbReference>
<dbReference type="STRING" id="304371.MCP_1450"/>
<dbReference type="KEGG" id="mpd:MCP_1450"/>
<dbReference type="AlphaFoldDB" id="D1YYK0"/>
<reference evidence="3 4" key="2">
    <citation type="journal article" date="2008" name="Int. J. Syst. Evol. Microbiol.">
        <title>Methanocella paludicola gen. nov., sp. nov., a methane-producing archaeon, the first isolate of the lineage 'Rice Cluster I', and proposal of the new archaeal order Methanocellales ord. nov.</title>
        <authorList>
            <person name="Sakai S."/>
            <person name="Imachi H."/>
            <person name="Hanada S."/>
            <person name="Ohashi A."/>
            <person name="Harada H."/>
            <person name="Kamagata Y."/>
        </authorList>
    </citation>
    <scope>NUCLEOTIDE SEQUENCE [LARGE SCALE GENOMIC DNA]</scope>
    <source>
        <strain evidence="4">DSM 17711 / JCM 13418 / NBRC 101707 / SANAE</strain>
    </source>
</reference>
<dbReference type="OrthoDB" id="379958at2157"/>
<name>D1YYK0_METPS</name>
<feature type="transmembrane region" description="Helical" evidence="1">
    <location>
        <begin position="12"/>
        <end position="30"/>
    </location>
</feature>
<dbReference type="EMBL" id="AP011532">
    <property type="protein sequence ID" value="BAI61522.1"/>
    <property type="molecule type" value="Genomic_DNA"/>
</dbReference>
<keyword evidence="1" id="KW-0812">Transmembrane</keyword>
<dbReference type="InterPro" id="IPR036259">
    <property type="entry name" value="MFS_trans_sf"/>
</dbReference>
<feature type="transmembrane region" description="Helical" evidence="1">
    <location>
        <begin position="244"/>
        <end position="265"/>
    </location>
</feature>
<accession>D1YYK0</accession>
<keyword evidence="4" id="KW-1185">Reference proteome</keyword>
<feature type="transmembrane region" description="Helical" evidence="1">
    <location>
        <begin position="98"/>
        <end position="124"/>
    </location>
</feature>
<keyword evidence="1" id="KW-0472">Membrane</keyword>
<dbReference type="PROSITE" id="PS50850">
    <property type="entry name" value="MFS"/>
    <property type="match status" value="1"/>
</dbReference>
<feature type="transmembrane region" description="Helical" evidence="1">
    <location>
        <begin position="376"/>
        <end position="399"/>
    </location>
</feature>
<dbReference type="CDD" id="cd06174">
    <property type="entry name" value="MFS"/>
    <property type="match status" value="1"/>
</dbReference>
<dbReference type="InterPro" id="IPR020846">
    <property type="entry name" value="MFS_dom"/>
</dbReference>
<dbReference type="eggNOG" id="arCOG00130">
    <property type="taxonomic scope" value="Archaea"/>
</dbReference>
<feature type="domain" description="Major facilitator superfamily (MFS) profile" evidence="2">
    <location>
        <begin position="1"/>
        <end position="187"/>
    </location>
</feature>
<dbReference type="Proteomes" id="UP000001882">
    <property type="component" value="Chromosome"/>
</dbReference>
<dbReference type="InterPro" id="IPR052528">
    <property type="entry name" value="Sugar_transport-like"/>
</dbReference>
<reference evidence="3 4" key="1">
    <citation type="journal article" date="2007" name="Appl. Environ. Microbiol.">
        <title>Isolation of key methanogens for global methane emission from rice paddy fields: a novel isolate affiliated with the clone cluster rice cluster I.</title>
        <authorList>
            <person name="Sakai S."/>
            <person name="Imachi H."/>
            <person name="Sekiguchi Y."/>
            <person name="Ohashi A."/>
            <person name="Harada H."/>
            <person name="Kamagata Y."/>
        </authorList>
    </citation>
    <scope>NUCLEOTIDE SEQUENCE [LARGE SCALE GENOMIC DNA]</scope>
    <source>
        <strain evidence="4">DSM 17711 / JCM 13418 / NBRC 101707 / SANAE</strain>
    </source>
</reference>
<dbReference type="Gene3D" id="1.20.1250.20">
    <property type="entry name" value="MFS general substrate transporter like domains"/>
    <property type="match status" value="1"/>
</dbReference>
<dbReference type="SUPFAM" id="SSF103473">
    <property type="entry name" value="MFS general substrate transporter"/>
    <property type="match status" value="1"/>
</dbReference>
<dbReference type="GO" id="GO:0022857">
    <property type="term" value="F:transmembrane transporter activity"/>
    <property type="evidence" value="ECO:0007669"/>
    <property type="project" value="InterPro"/>
</dbReference>
<dbReference type="GeneID" id="8681404"/>
<feature type="transmembrane region" description="Helical" evidence="1">
    <location>
        <begin position="162"/>
        <end position="183"/>
    </location>
</feature>
<proteinExistence type="predicted"/>
<reference evidence="4" key="3">
    <citation type="journal article" date="2011" name="PLoS ONE">
        <title>Genome sequence of a mesophilic hydrogenotrophic methanogen Methanocella paludicola, the first cultivated representative of the order Methanocellales.</title>
        <authorList>
            <person name="Sakai S."/>
            <person name="Takaki Y."/>
            <person name="Shimamura S."/>
            <person name="Sekine M."/>
            <person name="Tajima T."/>
            <person name="Kosugi H."/>
            <person name="Ichikawa N."/>
            <person name="Tasumi E."/>
            <person name="Hiraki A.T."/>
            <person name="Shimizu A."/>
            <person name="Kato Y."/>
            <person name="Nishiko R."/>
            <person name="Mori K."/>
            <person name="Fujita N."/>
            <person name="Imachi H."/>
            <person name="Takai K."/>
        </authorList>
    </citation>
    <scope>NUCLEOTIDE SEQUENCE [LARGE SCALE GENOMIC DNA]</scope>
    <source>
        <strain evidence="4">DSM 17711 / JCM 13418 / NBRC 101707 / SANAE</strain>
    </source>
</reference>
<dbReference type="InParanoid" id="D1YYK0"/>
<feature type="transmembrane region" description="Helical" evidence="1">
    <location>
        <begin position="73"/>
        <end position="92"/>
    </location>
</feature>
<evidence type="ECO:0000256" key="1">
    <source>
        <dbReference type="SAM" id="Phobius"/>
    </source>
</evidence>
<feature type="transmembrane region" description="Helical" evidence="1">
    <location>
        <begin position="211"/>
        <end position="232"/>
    </location>
</feature>
<protein>
    <submittedName>
        <fullName evidence="3">MFS transporter</fullName>
    </submittedName>
</protein>
<evidence type="ECO:0000313" key="4">
    <source>
        <dbReference type="Proteomes" id="UP000001882"/>
    </source>
</evidence>
<feature type="transmembrane region" description="Helical" evidence="1">
    <location>
        <begin position="336"/>
        <end position="356"/>
    </location>
</feature>
<feature type="transmembrane region" description="Helical" evidence="1">
    <location>
        <begin position="136"/>
        <end position="156"/>
    </location>
</feature>
<sequence>MSARKINVLDLFLIAFILMYYGRLSVVLFIPQYAIDYNIPSIYYSLHFAMVSVGSAVSNILLIFLLRKFNTRTIFILVGFVSAMYEVLLYLFPTPEVLLISGLLIGLAAGCFWTLTFLVICEIIDAHGVQTTYAMSKYNVISTIMGAMTPLAAGIIVHYFGYGIWLLSALAFLVLSTAIIFALKDPIYYKTYDKYPIKDDLKKVFDDRHTLITFMLVMLLSTLTMSTWSSLSKVFFTNVGIRDYWLGLLAIVVSVVTIAVYYVLARWQFTTRKVLASLGIIIFAAEMALIMFTSDPVVVFILEGIIGSAGVAAVGFATQNIIKNTFRERTYIGRPIFATGMYIANAVWFAICGYMIASYGGYDSMGTILGVSVNQYGLRALMLMLAIISLLWAGLMWIFEKRMVDDADMPAKADKCKANTD</sequence>
<feature type="transmembrane region" description="Helical" evidence="1">
    <location>
        <begin position="274"/>
        <end position="292"/>
    </location>
</feature>
<dbReference type="PANTHER" id="PTHR23526">
    <property type="entry name" value="INTEGRAL MEMBRANE TRANSPORT PROTEIN-RELATED"/>
    <property type="match status" value="1"/>
</dbReference>
<feature type="transmembrane region" description="Helical" evidence="1">
    <location>
        <begin position="42"/>
        <end position="66"/>
    </location>
</feature>
<organism evidence="3 4">
    <name type="scientific">Methanocella paludicola (strain DSM 17711 / JCM 13418 / NBRC 101707 / SANAE)</name>
    <dbReference type="NCBI Taxonomy" id="304371"/>
    <lineage>
        <taxon>Archaea</taxon>
        <taxon>Methanobacteriati</taxon>
        <taxon>Methanobacteriota</taxon>
        <taxon>Stenosarchaea group</taxon>
        <taxon>Methanomicrobia</taxon>
        <taxon>Methanocellales</taxon>
        <taxon>Methanocellaceae</taxon>
        <taxon>Methanocella</taxon>
    </lineage>
</organism>
<feature type="transmembrane region" description="Helical" evidence="1">
    <location>
        <begin position="298"/>
        <end position="316"/>
    </location>
</feature>
<keyword evidence="1" id="KW-1133">Transmembrane helix</keyword>